<accession>A0A151I8N3</accession>
<dbReference type="Pfam" id="PF26215">
    <property type="entry name" value="HTH_animal"/>
    <property type="match status" value="1"/>
</dbReference>
<dbReference type="Gene3D" id="3.40.1440.10">
    <property type="entry name" value="GIY-YIG endonuclease"/>
    <property type="match status" value="1"/>
</dbReference>
<organism evidence="2 3">
    <name type="scientific">Cyphomyrmex costatus</name>
    <dbReference type="NCBI Taxonomy" id="456900"/>
    <lineage>
        <taxon>Eukaryota</taxon>
        <taxon>Metazoa</taxon>
        <taxon>Ecdysozoa</taxon>
        <taxon>Arthropoda</taxon>
        <taxon>Hexapoda</taxon>
        <taxon>Insecta</taxon>
        <taxon>Pterygota</taxon>
        <taxon>Neoptera</taxon>
        <taxon>Endopterygota</taxon>
        <taxon>Hymenoptera</taxon>
        <taxon>Apocrita</taxon>
        <taxon>Aculeata</taxon>
        <taxon>Formicoidea</taxon>
        <taxon>Formicidae</taxon>
        <taxon>Myrmicinae</taxon>
        <taxon>Cyphomyrmex</taxon>
    </lineage>
</organism>
<evidence type="ECO:0000313" key="2">
    <source>
        <dbReference type="EMBL" id="KYM95012.1"/>
    </source>
</evidence>
<dbReference type="PROSITE" id="PS50164">
    <property type="entry name" value="GIY_YIG"/>
    <property type="match status" value="1"/>
</dbReference>
<proteinExistence type="predicted"/>
<sequence length="302" mass="35724">MAILPEKIDTLFQAFNSFHPRLQFTLEIGGDKLNFLDTTISKINNTFIFYWYRKPTFSGRFLNFLSNHPISQKRGVVFSLVDRAFLLSDFGFHKRNLTLIIDILLDNDYPLDFIFDSVNLRIKHLLKNHKDHARTQIDNNNNACPSWLTVPFIPIHAEKFKRFDRSVVRVSFRSPNKMKKYIKVQKDSRLHTSKSNVVYKIQCNDCDASYVGQTSRQLKTRIKEHRNHINYNSSTRSVITDHRLEYNHDFRWDDVEILDEEPCYRKRLVSEMLNIKKQKLSLNLQTDTEGLHEAYIPIVNKI</sequence>
<dbReference type="InterPro" id="IPR035901">
    <property type="entry name" value="GIY-YIG_endonuc_sf"/>
</dbReference>
<gene>
    <name evidence="2" type="ORF">ALC62_14355</name>
</gene>
<dbReference type="CDD" id="cd10442">
    <property type="entry name" value="GIY-YIG_PLEs"/>
    <property type="match status" value="1"/>
</dbReference>
<dbReference type="SUPFAM" id="SSF82771">
    <property type="entry name" value="GIY-YIG endonuclease"/>
    <property type="match status" value="1"/>
</dbReference>
<keyword evidence="3" id="KW-1185">Reference proteome</keyword>
<dbReference type="EMBL" id="KQ978340">
    <property type="protein sequence ID" value="KYM95012.1"/>
    <property type="molecule type" value="Genomic_DNA"/>
</dbReference>
<name>A0A151I8N3_9HYME</name>
<reference evidence="2 3" key="1">
    <citation type="submission" date="2016-03" db="EMBL/GenBank/DDBJ databases">
        <title>Cyphomyrmex costatus WGS genome.</title>
        <authorList>
            <person name="Nygaard S."/>
            <person name="Hu H."/>
            <person name="Boomsma J."/>
            <person name="Zhang G."/>
        </authorList>
    </citation>
    <scope>NUCLEOTIDE SEQUENCE [LARGE SCALE GENOMIC DNA]</scope>
    <source>
        <strain evidence="2">MS0001</strain>
        <tissue evidence="2">Whole body</tissue>
    </source>
</reference>
<dbReference type="InterPro" id="IPR058912">
    <property type="entry name" value="HTH_animal"/>
</dbReference>
<protein>
    <recommendedName>
        <fullName evidence="1">GIY-YIG domain-containing protein</fullName>
    </recommendedName>
</protein>
<evidence type="ECO:0000259" key="1">
    <source>
        <dbReference type="PROSITE" id="PS50164"/>
    </source>
</evidence>
<dbReference type="PANTHER" id="PTHR21301:SF10">
    <property type="entry name" value="REVERSE TRANSCRIPTASE DOMAIN-CONTAINING PROTEIN"/>
    <property type="match status" value="1"/>
</dbReference>
<dbReference type="InterPro" id="IPR000305">
    <property type="entry name" value="GIY-YIG_endonuc"/>
</dbReference>
<dbReference type="PANTHER" id="PTHR21301">
    <property type="entry name" value="REVERSE TRANSCRIPTASE"/>
    <property type="match status" value="1"/>
</dbReference>
<dbReference type="Proteomes" id="UP000078542">
    <property type="component" value="Unassembled WGS sequence"/>
</dbReference>
<dbReference type="AlphaFoldDB" id="A0A151I8N3"/>
<feature type="domain" description="GIY-YIG" evidence="1">
    <location>
        <begin position="194"/>
        <end position="276"/>
    </location>
</feature>
<evidence type="ECO:0000313" key="3">
    <source>
        <dbReference type="Proteomes" id="UP000078542"/>
    </source>
</evidence>